<evidence type="ECO:0000256" key="2">
    <source>
        <dbReference type="ARBA" id="ARBA00023125"/>
    </source>
</evidence>
<dbReference type="InterPro" id="IPR018060">
    <property type="entry name" value="HTH_AraC"/>
</dbReference>
<evidence type="ECO:0000313" key="5">
    <source>
        <dbReference type="EMBL" id="BAM87088.1"/>
    </source>
</evidence>
<dbReference type="GeneID" id="301815045"/>
<accession>M4Z1T5</accession>
<dbReference type="PRINTS" id="PR00032">
    <property type="entry name" value="HTHARAC"/>
</dbReference>
<dbReference type="InterPro" id="IPR020449">
    <property type="entry name" value="Tscrpt_reg_AraC-type_HTH"/>
</dbReference>
<dbReference type="GO" id="GO:0003700">
    <property type="term" value="F:DNA-binding transcription factor activity"/>
    <property type="evidence" value="ECO:0007669"/>
    <property type="project" value="InterPro"/>
</dbReference>
<dbReference type="Proteomes" id="UP000011841">
    <property type="component" value="Chromosome"/>
</dbReference>
<feature type="domain" description="HTH araC/xylS-type" evidence="4">
    <location>
        <begin position="214"/>
        <end position="314"/>
    </location>
</feature>
<reference evidence="5 6" key="1">
    <citation type="journal article" date="2013" name="Appl. Environ. Microbiol.">
        <title>Genome analysis suggests that the soil oligotrophic bacterium Agromonas oligotrophica (Bradyrhizobium oligotrophicum) is a nitrogen-fixing symbiont of Aeschynomene indica.</title>
        <authorList>
            <person name="Okubo T."/>
            <person name="Fukushima S."/>
            <person name="Itakura M."/>
            <person name="Oshima K."/>
            <person name="Longtonglang A."/>
            <person name="Teaumroong N."/>
            <person name="Mitsui H."/>
            <person name="Hattori M."/>
            <person name="Hattori R."/>
            <person name="Hattori T."/>
            <person name="Minamisawa K."/>
        </authorList>
    </citation>
    <scope>NUCLEOTIDE SEQUENCE [LARGE SCALE GENOMIC DNA]</scope>
    <source>
        <strain evidence="5 6">S58</strain>
    </source>
</reference>
<dbReference type="GO" id="GO:0043565">
    <property type="term" value="F:sequence-specific DNA binding"/>
    <property type="evidence" value="ECO:0007669"/>
    <property type="project" value="InterPro"/>
</dbReference>
<gene>
    <name evidence="5" type="ORF">S58_10770</name>
</gene>
<dbReference type="OrthoDB" id="7904253at2"/>
<keyword evidence="2" id="KW-0238">DNA-binding</keyword>
<evidence type="ECO:0000256" key="3">
    <source>
        <dbReference type="ARBA" id="ARBA00023163"/>
    </source>
</evidence>
<proteinExistence type="predicted"/>
<dbReference type="PANTHER" id="PTHR46796:SF6">
    <property type="entry name" value="ARAC SUBFAMILY"/>
    <property type="match status" value="1"/>
</dbReference>
<dbReference type="KEGG" id="aol:S58_10770"/>
<dbReference type="AlphaFoldDB" id="M4Z1T5"/>
<dbReference type="HOGENOM" id="CLU_049704_0_1_5"/>
<dbReference type="eggNOG" id="COG2207">
    <property type="taxonomic scope" value="Bacteria"/>
</dbReference>
<dbReference type="RefSeq" id="WP_015664223.1">
    <property type="nucleotide sequence ID" value="NC_020453.1"/>
</dbReference>
<organism evidence="5 6">
    <name type="scientific">Bradyrhizobium oligotrophicum S58</name>
    <dbReference type="NCBI Taxonomy" id="1245469"/>
    <lineage>
        <taxon>Bacteria</taxon>
        <taxon>Pseudomonadati</taxon>
        <taxon>Pseudomonadota</taxon>
        <taxon>Alphaproteobacteria</taxon>
        <taxon>Hyphomicrobiales</taxon>
        <taxon>Nitrobacteraceae</taxon>
        <taxon>Bradyrhizobium</taxon>
    </lineage>
</organism>
<protein>
    <submittedName>
        <fullName evidence="5">Transcriptional regulator, AraC family</fullName>
    </submittedName>
</protein>
<dbReference type="Gene3D" id="1.10.10.60">
    <property type="entry name" value="Homeodomain-like"/>
    <property type="match status" value="1"/>
</dbReference>
<name>M4Z1T5_9BRAD</name>
<dbReference type="PANTHER" id="PTHR46796">
    <property type="entry name" value="HTH-TYPE TRANSCRIPTIONAL ACTIVATOR RHAS-RELATED"/>
    <property type="match status" value="1"/>
</dbReference>
<sequence>MEEGITKACLVPGELPDSEHRLLWRQSIAPYFDAEPVERPVAGRKLPDIHQYHLGLAVLADSSFPAQRFKRDRRWMARFEGCDHVLFQLMLQGHNRVVNGNAEFTQQPRNVYAVNLAHQLDAQSVDGRAITLVLPRALLREHLPYLSDARGAFLPEGSTAARIFVDYLVSLYRNLATARADEADSLIRTTMGLMDSLAMSGDIESSAAKDASFAAICRYIEEHLGDFDLGTDRICRRFRCSRSTVYRLFKPQGGLWHHIQRRRLIRCLLTITHPKMRHRRIFDIAVDFGFESASQFSRLFHDHFGLTPSQAREAGLARQPGPIMPPLVGSNAVSTADLMARWATSLTRPLRSGA</sequence>
<dbReference type="STRING" id="1245469.S58_10770"/>
<dbReference type="InterPro" id="IPR009057">
    <property type="entry name" value="Homeodomain-like_sf"/>
</dbReference>
<keyword evidence="1" id="KW-0805">Transcription regulation</keyword>
<dbReference type="PROSITE" id="PS01124">
    <property type="entry name" value="HTH_ARAC_FAMILY_2"/>
    <property type="match status" value="1"/>
</dbReference>
<keyword evidence="3" id="KW-0804">Transcription</keyword>
<keyword evidence="6" id="KW-1185">Reference proteome</keyword>
<dbReference type="InterPro" id="IPR050204">
    <property type="entry name" value="AraC_XylS_family_regulators"/>
</dbReference>
<dbReference type="Pfam" id="PF12833">
    <property type="entry name" value="HTH_18"/>
    <property type="match status" value="1"/>
</dbReference>
<dbReference type="SMART" id="SM00342">
    <property type="entry name" value="HTH_ARAC"/>
    <property type="match status" value="1"/>
</dbReference>
<dbReference type="EMBL" id="AP012603">
    <property type="protein sequence ID" value="BAM87088.1"/>
    <property type="molecule type" value="Genomic_DNA"/>
</dbReference>
<evidence type="ECO:0000256" key="1">
    <source>
        <dbReference type="ARBA" id="ARBA00023015"/>
    </source>
</evidence>
<dbReference type="SUPFAM" id="SSF46689">
    <property type="entry name" value="Homeodomain-like"/>
    <property type="match status" value="1"/>
</dbReference>
<evidence type="ECO:0000259" key="4">
    <source>
        <dbReference type="PROSITE" id="PS01124"/>
    </source>
</evidence>
<dbReference type="PATRIC" id="fig|1245469.3.peg.1107"/>
<evidence type="ECO:0000313" key="6">
    <source>
        <dbReference type="Proteomes" id="UP000011841"/>
    </source>
</evidence>